<comment type="similarity">
    <text evidence="1">Belongs to the peptidase S51 family.</text>
</comment>
<reference evidence="5 6" key="1">
    <citation type="journal article" date="2017" name="MBio">
        <title>Type VI secretion-mediated competition in the bee gut microbiome.</title>
        <authorList>
            <person name="Steele M.I."/>
            <person name="Kwong W.K."/>
            <person name="Powell J.E."/>
            <person name="Whiteley M."/>
            <person name="Moran N.A."/>
        </authorList>
    </citation>
    <scope>NUCLEOTIDE SEQUENCE [LARGE SCALE GENOMIC DNA]</scope>
    <source>
        <strain evidence="5 6">Ruf1-X</strain>
    </source>
</reference>
<dbReference type="InterPro" id="IPR029062">
    <property type="entry name" value="Class_I_gatase-like"/>
</dbReference>
<name>A0A066THW3_9NEIS</name>
<dbReference type="PANTHER" id="PTHR20842">
    <property type="entry name" value="PROTEASE S51 ALPHA-ASPARTYL DIPEPTIDASE"/>
    <property type="match status" value="1"/>
</dbReference>
<evidence type="ECO:0000256" key="1">
    <source>
        <dbReference type="ARBA" id="ARBA00006534"/>
    </source>
</evidence>
<evidence type="ECO:0000256" key="2">
    <source>
        <dbReference type="ARBA" id="ARBA00022670"/>
    </source>
</evidence>
<comment type="caution">
    <text evidence="5">The sequence shown here is derived from an EMBL/GenBank/DDBJ whole genome shotgun (WGS) entry which is preliminary data.</text>
</comment>
<accession>A0A066THW3</accession>
<keyword evidence="2" id="KW-0645">Protease</keyword>
<organism evidence="5 6">
    <name type="scientific">Snodgrassella alvi</name>
    <dbReference type="NCBI Taxonomy" id="1196083"/>
    <lineage>
        <taxon>Bacteria</taxon>
        <taxon>Pseudomonadati</taxon>
        <taxon>Pseudomonadota</taxon>
        <taxon>Betaproteobacteria</taxon>
        <taxon>Neisseriales</taxon>
        <taxon>Neisseriaceae</taxon>
        <taxon>Snodgrassella</taxon>
    </lineage>
</organism>
<keyword evidence="4" id="KW-0720">Serine protease</keyword>
<sequence>MKTIFLTSYIAGTTRQLADFIQKNQINSKNILFIPTAGNIESYTGYIDEGKAALQQLGFQLELLDIASADTQQCHQAFAAAEIICIAGGNTFYLLQQLKSKNLDQLLVRRLAQGCIYIGESAGAIIRAADIEYSSMMDDSSLAPELDNYAGLNVIDCYPLPHYIEEPFVDSVQQIYAKYSNHLKLIPFNNQQAVIVSGRDCTIV</sequence>
<dbReference type="Proteomes" id="UP000229970">
    <property type="component" value="Unassembled WGS sequence"/>
</dbReference>
<dbReference type="eggNOG" id="COG3340">
    <property type="taxonomic scope" value="Bacteria"/>
</dbReference>
<dbReference type="AlphaFoldDB" id="A0A066THW3"/>
<evidence type="ECO:0000313" key="5">
    <source>
        <dbReference type="EMBL" id="PIT44137.1"/>
    </source>
</evidence>
<dbReference type="InterPro" id="IPR005320">
    <property type="entry name" value="Peptidase_S51"/>
</dbReference>
<protein>
    <submittedName>
        <fullName evidence="5">Uncharacterized protein</fullName>
    </submittedName>
</protein>
<keyword evidence="3" id="KW-0378">Hydrolase</keyword>
<dbReference type="GO" id="GO:0008236">
    <property type="term" value="F:serine-type peptidase activity"/>
    <property type="evidence" value="ECO:0007669"/>
    <property type="project" value="UniProtKB-KW"/>
</dbReference>
<dbReference type="SUPFAM" id="SSF52317">
    <property type="entry name" value="Class I glutamine amidotransferase-like"/>
    <property type="match status" value="1"/>
</dbReference>
<dbReference type="Pfam" id="PF03575">
    <property type="entry name" value="Peptidase_S51"/>
    <property type="match status" value="1"/>
</dbReference>
<evidence type="ECO:0000256" key="4">
    <source>
        <dbReference type="ARBA" id="ARBA00022825"/>
    </source>
</evidence>
<dbReference type="Gene3D" id="3.40.50.880">
    <property type="match status" value="1"/>
</dbReference>
<dbReference type="EMBL" id="MEIP01000028">
    <property type="protein sequence ID" value="PIT44137.1"/>
    <property type="molecule type" value="Genomic_DNA"/>
</dbReference>
<evidence type="ECO:0000256" key="3">
    <source>
        <dbReference type="ARBA" id="ARBA00022801"/>
    </source>
</evidence>
<gene>
    <name evidence="5" type="ORF">BHC46_10890</name>
</gene>
<evidence type="ECO:0000313" key="6">
    <source>
        <dbReference type="Proteomes" id="UP000229970"/>
    </source>
</evidence>
<dbReference type="GO" id="GO:0006508">
    <property type="term" value="P:proteolysis"/>
    <property type="evidence" value="ECO:0007669"/>
    <property type="project" value="UniProtKB-KW"/>
</dbReference>
<proteinExistence type="inferred from homology"/>
<dbReference type="PANTHER" id="PTHR20842:SF0">
    <property type="entry name" value="ALPHA-ASPARTYL DIPEPTIDASE"/>
    <property type="match status" value="1"/>
</dbReference>
<dbReference type="RefSeq" id="WP_037408296.1">
    <property type="nucleotide sequence ID" value="NZ_MEIP01000028.1"/>
</dbReference>